<gene>
    <name evidence="2" type="ORF">Thimo_3597</name>
</gene>
<dbReference type="PATRIC" id="fig|765912.4.peg.3518"/>
<organism evidence="2 3">
    <name type="scientific">Thioflavicoccus mobilis 8321</name>
    <dbReference type="NCBI Taxonomy" id="765912"/>
    <lineage>
        <taxon>Bacteria</taxon>
        <taxon>Pseudomonadati</taxon>
        <taxon>Pseudomonadota</taxon>
        <taxon>Gammaproteobacteria</taxon>
        <taxon>Chromatiales</taxon>
        <taxon>Chromatiaceae</taxon>
        <taxon>Thioflavicoccus</taxon>
    </lineage>
</organism>
<dbReference type="SUPFAM" id="SSF56281">
    <property type="entry name" value="Metallo-hydrolase/oxidoreductase"/>
    <property type="match status" value="1"/>
</dbReference>
<feature type="domain" description="Metallo-beta-lactamase" evidence="1">
    <location>
        <begin position="23"/>
        <end position="209"/>
    </location>
</feature>
<dbReference type="RefSeq" id="WP_015282378.1">
    <property type="nucleotide sequence ID" value="NC_019940.1"/>
</dbReference>
<dbReference type="OrthoDB" id="9803916at2"/>
<accession>L0GZR7</accession>
<dbReference type="InterPro" id="IPR052926">
    <property type="entry name" value="Metallo-beta-lactamase_dom"/>
</dbReference>
<evidence type="ECO:0000259" key="1">
    <source>
        <dbReference type="SMART" id="SM00849"/>
    </source>
</evidence>
<dbReference type="SMART" id="SM00849">
    <property type="entry name" value="Lactamase_B"/>
    <property type="match status" value="1"/>
</dbReference>
<proteinExistence type="predicted"/>
<dbReference type="Pfam" id="PF00753">
    <property type="entry name" value="Lactamase_B"/>
    <property type="match status" value="1"/>
</dbReference>
<keyword evidence="3" id="KW-1185">Reference proteome</keyword>
<dbReference type="STRING" id="765912.Thimo_3597"/>
<evidence type="ECO:0000313" key="3">
    <source>
        <dbReference type="Proteomes" id="UP000010816"/>
    </source>
</evidence>
<dbReference type="InterPro" id="IPR001279">
    <property type="entry name" value="Metallo-B-lactamas"/>
</dbReference>
<dbReference type="Proteomes" id="UP000010816">
    <property type="component" value="Chromosome"/>
</dbReference>
<dbReference type="EMBL" id="CP003051">
    <property type="protein sequence ID" value="AGA92253.1"/>
    <property type="molecule type" value="Genomic_DNA"/>
</dbReference>
<dbReference type="InterPro" id="IPR036866">
    <property type="entry name" value="RibonucZ/Hydroxyglut_hydro"/>
</dbReference>
<dbReference type="InterPro" id="IPR041712">
    <property type="entry name" value="DHPS-like_MBL-fold"/>
</dbReference>
<dbReference type="CDD" id="cd07713">
    <property type="entry name" value="DHPS-like_MBL-fold"/>
    <property type="match status" value="1"/>
</dbReference>
<name>L0GZR7_9GAMM</name>
<dbReference type="PANTHER" id="PTHR13754">
    <property type="entry name" value="METALLO-BETA-LACTAMASE SUPERFAMILY PROTEIN"/>
    <property type="match status" value="1"/>
</dbReference>
<dbReference type="PANTHER" id="PTHR13754:SF13">
    <property type="entry name" value="METALLO-BETA-LACTAMASE SUPERFAMILY PROTEIN (AFU_ORTHOLOGUE AFUA_3G07630)"/>
    <property type="match status" value="1"/>
</dbReference>
<sequence>MTSPRLTIVFDNYAGRSGLRTLWGFAALLELGGRTLLFDTGSNGRVLLANMAALGHAPSAIDMIFLSHPHWDHIGGLDSVLELNPGATVVVHAGFSRHLIADLRTLCGEVVMVDATPLPLAPGLLSTGLMDSEPPEHALILATDDRTVAISGCAHPGMERIVARAAERLGRKIDWAIGGFHLMNADEDAIARSIRSLQDLGIDHVVPTHCTGDRAKAAFRRAYGAHCHEGGVGRTIELQAGG</sequence>
<keyword evidence="2" id="KW-0378">Hydrolase</keyword>
<dbReference type="HOGENOM" id="CLU_036012_1_0_6"/>
<dbReference type="Gene3D" id="3.60.15.10">
    <property type="entry name" value="Ribonuclease Z/Hydroxyacylglutathione hydrolase-like"/>
    <property type="match status" value="2"/>
</dbReference>
<dbReference type="eggNOG" id="COG1237">
    <property type="taxonomic scope" value="Bacteria"/>
</dbReference>
<dbReference type="KEGG" id="tmb:Thimo_3597"/>
<protein>
    <submittedName>
        <fullName evidence="2">Metal-dependent hydrolase, beta-lactamase superfamily II</fullName>
    </submittedName>
</protein>
<dbReference type="AlphaFoldDB" id="L0GZR7"/>
<dbReference type="GO" id="GO:0016740">
    <property type="term" value="F:transferase activity"/>
    <property type="evidence" value="ECO:0007669"/>
    <property type="project" value="TreeGrafter"/>
</dbReference>
<evidence type="ECO:0000313" key="2">
    <source>
        <dbReference type="EMBL" id="AGA92253.1"/>
    </source>
</evidence>
<dbReference type="GO" id="GO:0016787">
    <property type="term" value="F:hydrolase activity"/>
    <property type="evidence" value="ECO:0007669"/>
    <property type="project" value="UniProtKB-KW"/>
</dbReference>
<reference evidence="2 3" key="1">
    <citation type="submission" date="2011-09" db="EMBL/GenBank/DDBJ databases">
        <title>Complete sequence of chromosome of Thioflavicoccus mobilis 8321.</title>
        <authorList>
            <consortium name="US DOE Joint Genome Institute"/>
            <person name="Lucas S."/>
            <person name="Han J."/>
            <person name="Lapidus A."/>
            <person name="Cheng J.-F."/>
            <person name="Goodwin L."/>
            <person name="Pitluck S."/>
            <person name="Peters L."/>
            <person name="Ovchinnikova G."/>
            <person name="Lu M."/>
            <person name="Detter J.C."/>
            <person name="Han C."/>
            <person name="Tapia R."/>
            <person name="Land M."/>
            <person name="Hauser L."/>
            <person name="Kyrpides N."/>
            <person name="Ivanova N."/>
            <person name="Pagani I."/>
            <person name="Vogl K."/>
            <person name="Liu Z."/>
            <person name="Imhoff J."/>
            <person name="Thiel V."/>
            <person name="Frigaard N.-U."/>
            <person name="Bryant D."/>
            <person name="Woyke T."/>
        </authorList>
    </citation>
    <scope>NUCLEOTIDE SEQUENCE [LARGE SCALE GENOMIC DNA]</scope>
    <source>
        <strain evidence="2 3">8321</strain>
    </source>
</reference>